<evidence type="ECO:0000256" key="1">
    <source>
        <dbReference type="ARBA" id="ARBA00022729"/>
    </source>
</evidence>
<proteinExistence type="inferred from homology"/>
<name>A0ABS3Z7T8_9GAMM</name>
<keyword evidence="4" id="KW-0449">Lipoprotein</keyword>
<reference evidence="6 7" key="1">
    <citation type="submission" date="2020-09" db="EMBL/GenBank/DDBJ databases">
        <authorList>
            <person name="Tanuku N.R.S."/>
        </authorList>
    </citation>
    <scope>NUCLEOTIDE SEQUENCE [LARGE SCALE GENOMIC DNA]</scope>
    <source>
        <strain evidence="6 7">AK62</strain>
    </source>
</reference>
<dbReference type="InterPro" id="IPR015943">
    <property type="entry name" value="WD40/YVTN_repeat-like_dom_sf"/>
</dbReference>
<dbReference type="EMBL" id="JACVEW010000004">
    <property type="protein sequence ID" value="MBP0047764.1"/>
    <property type="molecule type" value="Genomic_DNA"/>
</dbReference>
<gene>
    <name evidence="4 6" type="primary">bamB</name>
    <name evidence="6" type="ORF">H9C73_03370</name>
</gene>
<dbReference type="PANTHER" id="PTHR34512">
    <property type="entry name" value="CELL SURFACE PROTEIN"/>
    <property type="match status" value="1"/>
</dbReference>
<comment type="caution">
    <text evidence="6">The sequence shown here is derived from an EMBL/GenBank/DDBJ whole genome shotgun (WGS) entry which is preliminary data.</text>
</comment>
<keyword evidence="2 4" id="KW-0472">Membrane</keyword>
<feature type="domain" description="Pyrrolo-quinoline quinone repeat" evidence="5">
    <location>
        <begin position="77"/>
        <end position="308"/>
    </location>
</feature>
<dbReference type="Pfam" id="PF13360">
    <property type="entry name" value="PQQ_2"/>
    <property type="match status" value="1"/>
</dbReference>
<protein>
    <recommendedName>
        <fullName evidence="4">Outer membrane protein assembly factor BamB</fullName>
    </recommendedName>
</protein>
<comment type="similarity">
    <text evidence="4">Belongs to the BamB family.</text>
</comment>
<evidence type="ECO:0000313" key="6">
    <source>
        <dbReference type="EMBL" id="MBP0047764.1"/>
    </source>
</evidence>
<evidence type="ECO:0000259" key="5">
    <source>
        <dbReference type="Pfam" id="PF13360"/>
    </source>
</evidence>
<dbReference type="InterPro" id="IPR002372">
    <property type="entry name" value="PQQ_rpt_dom"/>
</dbReference>
<sequence>MNMKRIAAIAGLGFVLTGCGMFSSEGTVVEPSPLVDFEAEHSLKPLWSVSLGSSLGDRYHQFSPSIADGAIYAVSAEGDVVAAELENGTVRWRQELDIEVLGGVGAGNGLVVLSSLDGEVIALSAADGSEQWRYQATSEVVSQPQMNAELVVVQQLDGKIVALDVNTGEARWSFDSQIPRLSLRGTSAPIVAADLTLAAFANGKMVAVDNASGRQIWEQRIALAEGRSELERIVDIDAQPLVYNRLVYTSSYQGRLVAISPADGQVVWARDHSSYRGLAGGFGNVYTVADNGSVQAYDARSSASVWQQDVLLHRGLTAPEVTGNSVLVGDAEGYIHVLSQIDGHVTGRYRVDSSGLQSDLLVRENIVYALTNDGRLTALALQ</sequence>
<dbReference type="HAMAP" id="MF_00923">
    <property type="entry name" value="OM_assembly_BamB"/>
    <property type="match status" value="1"/>
</dbReference>
<dbReference type="PROSITE" id="PS51257">
    <property type="entry name" value="PROKAR_LIPOPROTEIN"/>
    <property type="match status" value="1"/>
</dbReference>
<comment type="subunit">
    <text evidence="4">Part of the Bam complex.</text>
</comment>
<dbReference type="RefSeq" id="WP_209286386.1">
    <property type="nucleotide sequence ID" value="NZ_JACVEW010000004.1"/>
</dbReference>
<keyword evidence="4" id="KW-0564">Palmitate</keyword>
<dbReference type="SMART" id="SM00564">
    <property type="entry name" value="PQQ"/>
    <property type="match status" value="7"/>
</dbReference>
<comment type="function">
    <text evidence="4">Part of the outer membrane protein assembly complex, which is involved in assembly and insertion of beta-barrel proteins into the outer membrane.</text>
</comment>
<evidence type="ECO:0000256" key="2">
    <source>
        <dbReference type="ARBA" id="ARBA00023136"/>
    </source>
</evidence>
<keyword evidence="3 4" id="KW-0998">Cell outer membrane</keyword>
<dbReference type="PANTHER" id="PTHR34512:SF30">
    <property type="entry name" value="OUTER MEMBRANE PROTEIN ASSEMBLY FACTOR BAMB"/>
    <property type="match status" value="1"/>
</dbReference>
<dbReference type="Proteomes" id="UP000810171">
    <property type="component" value="Unassembled WGS sequence"/>
</dbReference>
<comment type="subcellular location">
    <subcellularLocation>
        <location evidence="4">Cell outer membrane</location>
        <topology evidence="4">Lipid-anchor</topology>
    </subcellularLocation>
</comment>
<accession>A0ABS3Z7T8</accession>
<organism evidence="6 7">
    <name type="scientific">Marinobacterium alkalitolerans</name>
    <dbReference type="NCBI Taxonomy" id="1542925"/>
    <lineage>
        <taxon>Bacteria</taxon>
        <taxon>Pseudomonadati</taxon>
        <taxon>Pseudomonadota</taxon>
        <taxon>Gammaproteobacteria</taxon>
        <taxon>Oceanospirillales</taxon>
        <taxon>Oceanospirillaceae</taxon>
        <taxon>Marinobacterium</taxon>
    </lineage>
</organism>
<dbReference type="SUPFAM" id="SSF50998">
    <property type="entry name" value="Quinoprotein alcohol dehydrogenase-like"/>
    <property type="match status" value="1"/>
</dbReference>
<dbReference type="InterPro" id="IPR018391">
    <property type="entry name" value="PQQ_b-propeller_rpt"/>
</dbReference>
<keyword evidence="1 4" id="KW-0732">Signal</keyword>
<dbReference type="InterPro" id="IPR011047">
    <property type="entry name" value="Quinoprotein_ADH-like_sf"/>
</dbReference>
<evidence type="ECO:0000256" key="3">
    <source>
        <dbReference type="ARBA" id="ARBA00023237"/>
    </source>
</evidence>
<keyword evidence="7" id="KW-1185">Reference proteome</keyword>
<dbReference type="NCBIfam" id="TIGR03300">
    <property type="entry name" value="assembly_YfgL"/>
    <property type="match status" value="1"/>
</dbReference>
<evidence type="ECO:0000313" key="7">
    <source>
        <dbReference type="Proteomes" id="UP000810171"/>
    </source>
</evidence>
<evidence type="ECO:0000256" key="4">
    <source>
        <dbReference type="HAMAP-Rule" id="MF_00923"/>
    </source>
</evidence>
<dbReference type="InterPro" id="IPR017687">
    <property type="entry name" value="BamB"/>
</dbReference>
<dbReference type="Gene3D" id="2.130.10.10">
    <property type="entry name" value="YVTN repeat-like/Quinoprotein amine dehydrogenase"/>
    <property type="match status" value="1"/>
</dbReference>